<dbReference type="InterPro" id="IPR013783">
    <property type="entry name" value="Ig-like_fold"/>
</dbReference>
<keyword evidence="4" id="KW-1185">Reference proteome</keyword>
<comment type="caution">
    <text evidence="3">The sequence shown here is derived from an EMBL/GenBank/DDBJ whole genome shotgun (WGS) entry which is preliminary data.</text>
</comment>
<feature type="chain" id="PRO_5045359618" description="F5/8 type C domain-containing protein" evidence="1">
    <location>
        <begin position="26"/>
        <end position="375"/>
    </location>
</feature>
<feature type="domain" description="F5/8 type C" evidence="2">
    <location>
        <begin position="226"/>
        <end position="372"/>
    </location>
</feature>
<name>A0ABP8FJA4_9BACT</name>
<evidence type="ECO:0000259" key="2">
    <source>
        <dbReference type="PROSITE" id="PS50022"/>
    </source>
</evidence>
<protein>
    <recommendedName>
        <fullName evidence="2">F5/8 type C domain-containing protein</fullName>
    </recommendedName>
</protein>
<evidence type="ECO:0000313" key="3">
    <source>
        <dbReference type="EMBL" id="GAA4304807.1"/>
    </source>
</evidence>
<proteinExistence type="predicted"/>
<evidence type="ECO:0000256" key="1">
    <source>
        <dbReference type="SAM" id="SignalP"/>
    </source>
</evidence>
<dbReference type="Pfam" id="PF00754">
    <property type="entry name" value="F5_F8_type_C"/>
    <property type="match status" value="1"/>
</dbReference>
<dbReference type="SUPFAM" id="SSF49785">
    <property type="entry name" value="Galactose-binding domain-like"/>
    <property type="match status" value="1"/>
</dbReference>
<organism evidence="3 4">
    <name type="scientific">Compostibacter hankyongensis</name>
    <dbReference type="NCBI Taxonomy" id="1007089"/>
    <lineage>
        <taxon>Bacteria</taxon>
        <taxon>Pseudomonadati</taxon>
        <taxon>Bacteroidota</taxon>
        <taxon>Chitinophagia</taxon>
        <taxon>Chitinophagales</taxon>
        <taxon>Chitinophagaceae</taxon>
        <taxon>Compostibacter</taxon>
    </lineage>
</organism>
<dbReference type="EMBL" id="BAABFN010000001">
    <property type="protein sequence ID" value="GAA4304807.1"/>
    <property type="molecule type" value="Genomic_DNA"/>
</dbReference>
<dbReference type="RefSeq" id="WP_344976201.1">
    <property type="nucleotide sequence ID" value="NZ_BAABFN010000001.1"/>
</dbReference>
<reference evidence="4" key="1">
    <citation type="journal article" date="2019" name="Int. J. Syst. Evol. Microbiol.">
        <title>The Global Catalogue of Microorganisms (GCM) 10K type strain sequencing project: providing services to taxonomists for standard genome sequencing and annotation.</title>
        <authorList>
            <consortium name="The Broad Institute Genomics Platform"/>
            <consortium name="The Broad Institute Genome Sequencing Center for Infectious Disease"/>
            <person name="Wu L."/>
            <person name="Ma J."/>
        </authorList>
    </citation>
    <scope>NUCLEOTIDE SEQUENCE [LARGE SCALE GENOMIC DNA]</scope>
    <source>
        <strain evidence="4">JCM 17664</strain>
    </source>
</reference>
<feature type="signal peptide" evidence="1">
    <location>
        <begin position="1"/>
        <end position="25"/>
    </location>
</feature>
<dbReference type="Gene3D" id="2.60.40.10">
    <property type="entry name" value="Immunoglobulins"/>
    <property type="match status" value="1"/>
</dbReference>
<gene>
    <name evidence="3" type="ORF">GCM10023143_09520</name>
</gene>
<evidence type="ECO:0000313" key="4">
    <source>
        <dbReference type="Proteomes" id="UP001501207"/>
    </source>
</evidence>
<sequence>MKIRLLDRPILRAACLLIAVCGIHACSKMDATYRDLLSKGPRVYVGKADSLKAYPGHNRIKLSWLAISDPAIKRAVVYWNNRSDSSAVTIQKTSGVDTINVILPDMPEGTYSFEVITYDDEGHSSVPAYAIGEVFGDNYIRSLHNRIIEKALFNNDSLQIVWGRPEAKMAGIELRYADTTGAGRLAVVPADADTSFIEDYDFSTADNFRYRTMYLPDSLSIDTFYTPYDTIRVIGAPVEYPKTGWTATASDYRQGNGPGSIIDNDPGTIWVNEANTDFPHVLMVDMGKTIAPVDGFSFQQRTPTADPRVQAFELLVSDDGTQWRSLGTYELADEGDLQHIDLTTRESFRYFRVVCNTVYRNKPNVSLAEVGVYRR</sequence>
<dbReference type="Pfam" id="PF16389">
    <property type="entry name" value="DUF4998"/>
    <property type="match status" value="1"/>
</dbReference>
<dbReference type="PROSITE" id="PS50022">
    <property type="entry name" value="FA58C_3"/>
    <property type="match status" value="1"/>
</dbReference>
<dbReference type="InterPro" id="IPR000421">
    <property type="entry name" value="FA58C"/>
</dbReference>
<keyword evidence="1" id="KW-0732">Signal</keyword>
<dbReference type="Gene3D" id="2.60.120.260">
    <property type="entry name" value="Galactose-binding domain-like"/>
    <property type="match status" value="1"/>
</dbReference>
<dbReference type="Proteomes" id="UP001501207">
    <property type="component" value="Unassembled WGS sequence"/>
</dbReference>
<dbReference type="InterPro" id="IPR008979">
    <property type="entry name" value="Galactose-bd-like_sf"/>
</dbReference>
<accession>A0ABP8FJA4</accession>